<feature type="region of interest" description="Disordered" evidence="1">
    <location>
        <begin position="171"/>
        <end position="200"/>
    </location>
</feature>
<evidence type="ECO:0000256" key="1">
    <source>
        <dbReference type="SAM" id="MobiDB-lite"/>
    </source>
</evidence>
<dbReference type="InterPro" id="IPR001214">
    <property type="entry name" value="SET_dom"/>
</dbReference>
<feature type="region of interest" description="Disordered" evidence="1">
    <location>
        <begin position="214"/>
        <end position="241"/>
    </location>
</feature>
<feature type="compositionally biased region" description="Basic and acidic residues" evidence="1">
    <location>
        <begin position="171"/>
        <end position="180"/>
    </location>
</feature>
<feature type="compositionally biased region" description="Polar residues" evidence="1">
    <location>
        <begin position="188"/>
        <end position="200"/>
    </location>
</feature>
<keyword evidence="4" id="KW-1185">Reference proteome</keyword>
<dbReference type="OrthoDB" id="341421at2759"/>
<reference evidence="3 4" key="1">
    <citation type="journal article" date="2015" name="Fungal Genet. Biol.">
        <title>Evolution of novel wood decay mechanisms in Agaricales revealed by the genome sequences of Fistulina hepatica and Cylindrobasidium torrendii.</title>
        <authorList>
            <person name="Floudas D."/>
            <person name="Held B.W."/>
            <person name="Riley R."/>
            <person name="Nagy L.G."/>
            <person name="Koehler G."/>
            <person name="Ransdell A.S."/>
            <person name="Younus H."/>
            <person name="Chow J."/>
            <person name="Chiniquy J."/>
            <person name="Lipzen A."/>
            <person name="Tritt A."/>
            <person name="Sun H."/>
            <person name="Haridas S."/>
            <person name="LaButti K."/>
            <person name="Ohm R.A."/>
            <person name="Kues U."/>
            <person name="Blanchette R.A."/>
            <person name="Grigoriev I.V."/>
            <person name="Minto R.E."/>
            <person name="Hibbett D.S."/>
        </authorList>
    </citation>
    <scope>NUCLEOTIDE SEQUENCE [LARGE SCALE GENOMIC DNA]</scope>
    <source>
        <strain evidence="3 4">ATCC 64428</strain>
    </source>
</reference>
<gene>
    <name evidence="3" type="ORF">FISHEDRAFT_67441</name>
</gene>
<dbReference type="AlphaFoldDB" id="A0A0D7A155"/>
<name>A0A0D7A155_9AGAR</name>
<dbReference type="PANTHER" id="PTHR13271">
    <property type="entry name" value="UNCHARACTERIZED PUTATIVE METHYLTRANSFERASE"/>
    <property type="match status" value="1"/>
</dbReference>
<dbReference type="Gene3D" id="3.90.1410.10">
    <property type="entry name" value="set domain protein methyltransferase, domain 1"/>
    <property type="match status" value="1"/>
</dbReference>
<proteinExistence type="predicted"/>
<feature type="compositionally biased region" description="Acidic residues" evidence="1">
    <location>
        <begin position="223"/>
        <end position="237"/>
    </location>
</feature>
<protein>
    <submittedName>
        <fullName evidence="3">SET domain-containing protein</fullName>
    </submittedName>
</protein>
<feature type="domain" description="SET" evidence="2">
    <location>
        <begin position="24"/>
        <end position="285"/>
    </location>
</feature>
<organism evidence="3 4">
    <name type="scientific">Fistulina hepatica ATCC 64428</name>
    <dbReference type="NCBI Taxonomy" id="1128425"/>
    <lineage>
        <taxon>Eukaryota</taxon>
        <taxon>Fungi</taxon>
        <taxon>Dikarya</taxon>
        <taxon>Basidiomycota</taxon>
        <taxon>Agaricomycotina</taxon>
        <taxon>Agaricomycetes</taxon>
        <taxon>Agaricomycetidae</taxon>
        <taxon>Agaricales</taxon>
        <taxon>Fistulinaceae</taxon>
        <taxon>Fistulina</taxon>
    </lineage>
</organism>
<dbReference type="PROSITE" id="PS50280">
    <property type="entry name" value="SET"/>
    <property type="match status" value="1"/>
</dbReference>
<dbReference type="GO" id="GO:0005634">
    <property type="term" value="C:nucleus"/>
    <property type="evidence" value="ECO:0007669"/>
    <property type="project" value="TreeGrafter"/>
</dbReference>
<dbReference type="SUPFAM" id="SSF82199">
    <property type="entry name" value="SET domain"/>
    <property type="match status" value="1"/>
</dbReference>
<dbReference type="GO" id="GO:0016279">
    <property type="term" value="F:protein-lysine N-methyltransferase activity"/>
    <property type="evidence" value="ECO:0007669"/>
    <property type="project" value="TreeGrafter"/>
</dbReference>
<sequence length="431" mass="47847">MDQDTRVDAFLDWFSNIGGWLDTDNVALNVFSLSEGGRGMVAVHDIPAEQTLFTIPRSCWRKYGLHRGWRGAILCLMWEATLPKWAGYIDILPSTFETPVFWPDEDLAELKGTSVLYKIGKADADRDYETYVLPAMQSRPDLFRPALLSTAFSLQSYHVNGSRLLSRSFQVEKPDDHGDSPDEDAVQESANKSSTMESSNAMDVDAQSLLPDYHEQQEGDGNPVDDNDSDSDDEDGGDVSMVPMADMLNARYGCENAKLFYETDKLKMVSTKPIKAGEQVWNTYGDLPNCDLLRRYGHVDVLSGDVPNPADVVEISADKIVQCVKASKPTDDESVRSRIDWWLENGGDDVFVLELPAEVHLPQAMISFVRLLQLTPTAFDTIMNKSKLPKGKLKATDDDSANVLDVVRQVLVLRGTEYVGGGDPQVRAPSP</sequence>
<evidence type="ECO:0000313" key="4">
    <source>
        <dbReference type="Proteomes" id="UP000054144"/>
    </source>
</evidence>
<dbReference type="Proteomes" id="UP000054144">
    <property type="component" value="Unassembled WGS sequence"/>
</dbReference>
<dbReference type="EMBL" id="KN882089">
    <property type="protein sequence ID" value="KIY44533.1"/>
    <property type="molecule type" value="Genomic_DNA"/>
</dbReference>
<accession>A0A0D7A155</accession>
<evidence type="ECO:0000259" key="2">
    <source>
        <dbReference type="PROSITE" id="PS50280"/>
    </source>
</evidence>
<dbReference type="PANTHER" id="PTHR13271:SF34">
    <property type="entry name" value="N-LYSINE METHYLTRANSFERASE SETD6"/>
    <property type="match status" value="1"/>
</dbReference>
<dbReference type="InterPro" id="IPR050600">
    <property type="entry name" value="SETD3_SETD6_MTase"/>
</dbReference>
<evidence type="ECO:0000313" key="3">
    <source>
        <dbReference type="EMBL" id="KIY44533.1"/>
    </source>
</evidence>
<dbReference type="InterPro" id="IPR046341">
    <property type="entry name" value="SET_dom_sf"/>
</dbReference>